<keyword evidence="9 15" id="KW-0863">Zinc-finger</keyword>
<dbReference type="InterPro" id="IPR036775">
    <property type="entry name" value="DNA_pol_Y-fam_lit_finger_sf"/>
</dbReference>
<keyword evidence="13 15" id="KW-0234">DNA repair</keyword>
<dbReference type="Gene3D" id="3.30.1490.100">
    <property type="entry name" value="DNA polymerase, Y-family, little finger domain"/>
    <property type="match status" value="1"/>
</dbReference>
<dbReference type="GO" id="GO:0008270">
    <property type="term" value="F:zinc ion binding"/>
    <property type="evidence" value="ECO:0007669"/>
    <property type="project" value="UniProtKB-KW"/>
</dbReference>
<dbReference type="InterPro" id="IPR043128">
    <property type="entry name" value="Rev_trsase/Diguanyl_cyclase"/>
</dbReference>
<dbReference type="PROSITE" id="PS50173">
    <property type="entry name" value="UMUC"/>
    <property type="match status" value="1"/>
</dbReference>
<dbReference type="EMBL" id="JNBS01000043">
    <property type="protein sequence ID" value="OQS07878.1"/>
    <property type="molecule type" value="Genomic_DNA"/>
</dbReference>
<dbReference type="Gene3D" id="3.30.70.270">
    <property type="match status" value="2"/>
</dbReference>
<keyword evidence="8 15" id="KW-0227">DNA damage</keyword>
<dbReference type="GO" id="GO:0006281">
    <property type="term" value="P:DNA repair"/>
    <property type="evidence" value="ECO:0007669"/>
    <property type="project" value="UniProtKB-KW"/>
</dbReference>
<dbReference type="CDD" id="cd03586">
    <property type="entry name" value="PolY_Pol_IV_kappa"/>
    <property type="match status" value="1"/>
</dbReference>
<dbReference type="Pfam" id="PF11799">
    <property type="entry name" value="IMS_C"/>
    <property type="match status" value="1"/>
</dbReference>
<dbReference type="Pfam" id="PF00817">
    <property type="entry name" value="IMS"/>
    <property type="match status" value="1"/>
</dbReference>
<dbReference type="FunFam" id="3.30.1490.100:FF:000004">
    <property type="entry name" value="DNA polymerase IV"/>
    <property type="match status" value="1"/>
</dbReference>
<dbReference type="InterPro" id="IPR006642">
    <property type="entry name" value="Rad18_UBZ4"/>
</dbReference>
<dbReference type="FunFam" id="3.40.1170.60:FF:000002">
    <property type="entry name" value="Polymerase (DNA directed) kappa"/>
    <property type="match status" value="1"/>
</dbReference>
<keyword evidence="19" id="KW-1185">Reference proteome</keyword>
<sequence length="628" mass="70674">MTDHLFVFSNPKAGMDNIDRTKVNETIYNLSKDSAFFKNTLEKDAKTDAKIAAMKAQLLTKRKHDLTENVDNLVSEYEAKRRFDRIYVVVDMDMFFAAVEMRDRPELAKVPMAVGGMGMISTANYEARKHGVRAAMPGFIGKKLCPDLVFVKPNMAKYAAVAEQTRQIFADYDPNFTAASMDEAYLDITDVCTARGGADDASREDVAAAITSELRQRIFEATKLTASAGISSNAKLAKVCSDINKPNGQYVLPFNRESIVKFIENLPIRKLGGIGKVREKVLAALGITNGLELFNARYDLFHVYSDITARWLLEISMGVYEGGSSHDERKSVSRESTFKATSSLEELKNKCKQIVEHVKKDLIEEQVTGMCVTFKLKTEAFSVRTRAFTSKASVEPNLLDIATMLLEREVHHDQKVHKEPPRYRLMGVRISKLVDRSEMTTSTSNQLRLEETKLFQQDKDGECPVCQQVMAKSKLNRHINECLNNEPKEEEGKAVECPVCQVQFHGIGLPWIKSHIIACEKANKRRNGDSELQSKRQKISENLCPVCSQSFESRSQSWISQHLEICVPDETKPSHLKNDNSVPTQAICPICNKTLENTSTQLINAHVDACLQSPKASTIKYYFRQNNK</sequence>
<feature type="domain" description="UBZ4-type" evidence="17">
    <location>
        <begin position="460"/>
        <end position="487"/>
    </location>
</feature>
<evidence type="ECO:0000313" key="19">
    <source>
        <dbReference type="Proteomes" id="UP000243217"/>
    </source>
</evidence>
<evidence type="ECO:0000256" key="7">
    <source>
        <dbReference type="ARBA" id="ARBA00022723"/>
    </source>
</evidence>
<dbReference type="PROSITE" id="PS51908">
    <property type="entry name" value="ZF_UBZ4"/>
    <property type="match status" value="1"/>
</dbReference>
<keyword evidence="4" id="KW-0808">Transferase</keyword>
<keyword evidence="7" id="KW-0479">Metal-binding</keyword>
<evidence type="ECO:0000313" key="18">
    <source>
        <dbReference type="EMBL" id="OQS07878.1"/>
    </source>
</evidence>
<evidence type="ECO:0000256" key="5">
    <source>
        <dbReference type="ARBA" id="ARBA00022695"/>
    </source>
</evidence>
<dbReference type="GO" id="GO:0042276">
    <property type="term" value="P:error-prone translesion synthesis"/>
    <property type="evidence" value="ECO:0007669"/>
    <property type="project" value="TreeGrafter"/>
</dbReference>
<proteinExistence type="inferred from homology"/>
<evidence type="ECO:0000256" key="10">
    <source>
        <dbReference type="ARBA" id="ARBA00022833"/>
    </source>
</evidence>
<evidence type="ECO:0000259" key="16">
    <source>
        <dbReference type="PROSITE" id="PS50173"/>
    </source>
</evidence>
<evidence type="ECO:0000256" key="14">
    <source>
        <dbReference type="ARBA" id="ARBA00049244"/>
    </source>
</evidence>
<dbReference type="Gene3D" id="1.10.150.810">
    <property type="match status" value="1"/>
</dbReference>
<dbReference type="Gene3D" id="3.30.160.60">
    <property type="entry name" value="Classic Zinc Finger"/>
    <property type="match status" value="2"/>
</dbReference>
<dbReference type="STRING" id="74557.A0A1W0ACF3"/>
<dbReference type="SMART" id="SM00734">
    <property type="entry name" value="ZnF_Rad18"/>
    <property type="match status" value="4"/>
</dbReference>
<dbReference type="Gene3D" id="1.10.150.20">
    <property type="entry name" value="5' to 3' exonuclease, C-terminal subdomain"/>
    <property type="match status" value="1"/>
</dbReference>
<dbReference type="AlphaFoldDB" id="A0A1W0ACF3"/>
<keyword evidence="11" id="KW-0460">Magnesium</keyword>
<keyword evidence="5" id="KW-0548">Nucleotidyltransferase</keyword>
<evidence type="ECO:0000256" key="3">
    <source>
        <dbReference type="ARBA" id="ARBA00016178"/>
    </source>
</evidence>
<name>A0A1W0ACF3_9STRA</name>
<comment type="caution">
    <text evidence="18">The sequence shown here is derived from an EMBL/GenBank/DDBJ whole genome shotgun (WGS) entry which is preliminary data.</text>
</comment>
<evidence type="ECO:0000256" key="6">
    <source>
        <dbReference type="ARBA" id="ARBA00022705"/>
    </source>
</evidence>
<keyword evidence="12" id="KW-0239">DNA-directed DNA polymerase</keyword>
<reference evidence="18 19" key="1">
    <citation type="journal article" date="2014" name="Genome Biol. Evol.">
        <title>The secreted proteins of Achlya hypogyna and Thraustotheca clavata identify the ancestral oomycete secretome and reveal gene acquisitions by horizontal gene transfer.</title>
        <authorList>
            <person name="Misner I."/>
            <person name="Blouin N."/>
            <person name="Leonard G."/>
            <person name="Richards T.A."/>
            <person name="Lane C.E."/>
        </authorList>
    </citation>
    <scope>NUCLEOTIDE SEQUENCE [LARGE SCALE GENOMIC DNA]</scope>
    <source>
        <strain evidence="18 19">ATCC 34112</strain>
    </source>
</reference>
<evidence type="ECO:0000256" key="12">
    <source>
        <dbReference type="ARBA" id="ARBA00022932"/>
    </source>
</evidence>
<evidence type="ECO:0000259" key="17">
    <source>
        <dbReference type="PROSITE" id="PS51908"/>
    </source>
</evidence>
<dbReference type="Proteomes" id="UP000243217">
    <property type="component" value="Unassembled WGS sequence"/>
</dbReference>
<keyword evidence="6" id="KW-0235">DNA replication</keyword>
<evidence type="ECO:0000256" key="2">
    <source>
        <dbReference type="ARBA" id="ARBA00012417"/>
    </source>
</evidence>
<organism evidence="18 19">
    <name type="scientific">Thraustotheca clavata</name>
    <dbReference type="NCBI Taxonomy" id="74557"/>
    <lineage>
        <taxon>Eukaryota</taxon>
        <taxon>Sar</taxon>
        <taxon>Stramenopiles</taxon>
        <taxon>Oomycota</taxon>
        <taxon>Saprolegniomycetes</taxon>
        <taxon>Saprolegniales</taxon>
        <taxon>Achlyaceae</taxon>
        <taxon>Thraustotheca</taxon>
    </lineage>
</organism>
<dbReference type="InterPro" id="IPR043502">
    <property type="entry name" value="DNA/RNA_pol_sf"/>
</dbReference>
<dbReference type="InterPro" id="IPR050116">
    <property type="entry name" value="DNA_polymerase-Y"/>
</dbReference>
<keyword evidence="10" id="KW-0862">Zinc</keyword>
<dbReference type="InterPro" id="IPR024728">
    <property type="entry name" value="PolY_HhH_motif"/>
</dbReference>
<dbReference type="EC" id="2.7.7.7" evidence="2"/>
<dbReference type="SUPFAM" id="SSF100879">
    <property type="entry name" value="Lesion bypass DNA polymerase (Y-family), little finger domain"/>
    <property type="match status" value="1"/>
</dbReference>
<dbReference type="GO" id="GO:0003684">
    <property type="term" value="F:damaged DNA binding"/>
    <property type="evidence" value="ECO:0007669"/>
    <property type="project" value="InterPro"/>
</dbReference>
<dbReference type="GO" id="GO:0006260">
    <property type="term" value="P:DNA replication"/>
    <property type="evidence" value="ECO:0007669"/>
    <property type="project" value="UniProtKB-KW"/>
</dbReference>
<dbReference type="GO" id="GO:0003887">
    <property type="term" value="F:DNA-directed DNA polymerase activity"/>
    <property type="evidence" value="ECO:0007669"/>
    <property type="project" value="UniProtKB-KW"/>
</dbReference>
<protein>
    <recommendedName>
        <fullName evidence="3">DNA polymerase kappa</fullName>
        <ecNumber evidence="2">2.7.7.7</ecNumber>
    </recommendedName>
</protein>
<dbReference type="Gene3D" id="3.40.1170.60">
    <property type="match status" value="1"/>
</dbReference>
<dbReference type="Pfam" id="PF11798">
    <property type="entry name" value="IMS_HHH"/>
    <property type="match status" value="1"/>
</dbReference>
<dbReference type="InterPro" id="IPR001126">
    <property type="entry name" value="UmuC"/>
</dbReference>
<evidence type="ECO:0000256" key="13">
    <source>
        <dbReference type="ARBA" id="ARBA00023204"/>
    </source>
</evidence>
<comment type="similarity">
    <text evidence="1">Belongs to the DNA polymerase type-Y family.</text>
</comment>
<gene>
    <name evidence="18" type="ORF">THRCLA_00129</name>
</gene>
<evidence type="ECO:0000256" key="4">
    <source>
        <dbReference type="ARBA" id="ARBA00022679"/>
    </source>
</evidence>
<evidence type="ECO:0000256" key="8">
    <source>
        <dbReference type="ARBA" id="ARBA00022763"/>
    </source>
</evidence>
<evidence type="ECO:0000256" key="9">
    <source>
        <dbReference type="ARBA" id="ARBA00022771"/>
    </source>
</evidence>
<evidence type="ECO:0000256" key="11">
    <source>
        <dbReference type="ARBA" id="ARBA00022842"/>
    </source>
</evidence>
<evidence type="ECO:0000256" key="1">
    <source>
        <dbReference type="ARBA" id="ARBA00010945"/>
    </source>
</evidence>
<dbReference type="PANTHER" id="PTHR11076:SF33">
    <property type="entry name" value="DNA POLYMERASE KAPPA"/>
    <property type="match status" value="1"/>
</dbReference>
<dbReference type="SUPFAM" id="SSF56672">
    <property type="entry name" value="DNA/RNA polymerases"/>
    <property type="match status" value="1"/>
</dbReference>
<dbReference type="OrthoDB" id="1747274at2759"/>
<dbReference type="InterPro" id="IPR017961">
    <property type="entry name" value="DNA_pol_Y-fam_little_finger"/>
</dbReference>
<feature type="domain" description="UmuC" evidence="16">
    <location>
        <begin position="87"/>
        <end position="275"/>
    </location>
</feature>
<accession>A0A1W0ACF3</accession>
<dbReference type="InterPro" id="IPR022880">
    <property type="entry name" value="DNApol_IV"/>
</dbReference>
<dbReference type="PANTHER" id="PTHR11076">
    <property type="entry name" value="DNA REPAIR POLYMERASE UMUC / TRANSFERASE FAMILY MEMBER"/>
    <property type="match status" value="1"/>
</dbReference>
<comment type="catalytic activity">
    <reaction evidence="14">
        <text>DNA(n) + a 2'-deoxyribonucleoside 5'-triphosphate = DNA(n+1) + diphosphate</text>
        <dbReference type="Rhea" id="RHEA:22508"/>
        <dbReference type="Rhea" id="RHEA-COMP:17339"/>
        <dbReference type="Rhea" id="RHEA-COMP:17340"/>
        <dbReference type="ChEBI" id="CHEBI:33019"/>
        <dbReference type="ChEBI" id="CHEBI:61560"/>
        <dbReference type="ChEBI" id="CHEBI:173112"/>
        <dbReference type="EC" id="2.7.7.7"/>
    </reaction>
</comment>
<evidence type="ECO:0000256" key="15">
    <source>
        <dbReference type="PROSITE-ProRule" id="PRU01256"/>
    </source>
</evidence>
<dbReference type="GO" id="GO:0005634">
    <property type="term" value="C:nucleus"/>
    <property type="evidence" value="ECO:0007669"/>
    <property type="project" value="TreeGrafter"/>
</dbReference>
<dbReference type="NCBIfam" id="NF002677">
    <property type="entry name" value="PRK02406.1"/>
    <property type="match status" value="1"/>
</dbReference>